<proteinExistence type="predicted"/>
<dbReference type="EMBL" id="CH963850">
    <property type="protein sequence ID" value="EDW74823.2"/>
    <property type="molecule type" value="Genomic_DNA"/>
</dbReference>
<dbReference type="HOGENOM" id="CLU_192444_0_0_1"/>
<protein>
    <submittedName>
        <fullName evidence="1">Uncharacterized protein</fullName>
    </submittedName>
</protein>
<dbReference type="Proteomes" id="UP000007798">
    <property type="component" value="Unassembled WGS sequence"/>
</dbReference>
<evidence type="ECO:0000313" key="2">
    <source>
        <dbReference type="Proteomes" id="UP000007798"/>
    </source>
</evidence>
<dbReference type="AlphaFoldDB" id="B4MRT4"/>
<gene>
    <name evidence="1" type="primary">Dwil\GK15886</name>
    <name evidence="1" type="ORF">Dwil_GK15886</name>
</gene>
<evidence type="ECO:0000313" key="1">
    <source>
        <dbReference type="EMBL" id="EDW74823.2"/>
    </source>
</evidence>
<keyword evidence="2" id="KW-1185">Reference proteome</keyword>
<organism evidence="1 2">
    <name type="scientific">Drosophila willistoni</name>
    <name type="common">Fruit fly</name>
    <dbReference type="NCBI Taxonomy" id="7260"/>
    <lineage>
        <taxon>Eukaryota</taxon>
        <taxon>Metazoa</taxon>
        <taxon>Ecdysozoa</taxon>
        <taxon>Arthropoda</taxon>
        <taxon>Hexapoda</taxon>
        <taxon>Insecta</taxon>
        <taxon>Pterygota</taxon>
        <taxon>Neoptera</taxon>
        <taxon>Endopterygota</taxon>
        <taxon>Diptera</taxon>
        <taxon>Brachycera</taxon>
        <taxon>Muscomorpha</taxon>
        <taxon>Ephydroidea</taxon>
        <taxon>Drosophilidae</taxon>
        <taxon>Drosophila</taxon>
        <taxon>Sophophora</taxon>
    </lineage>
</organism>
<sequence>MYNPGYQVDVIDPYYPPPVEVIDFMPPPPPPTVEVIMPPPAYGQPTVVIEQPYGQPPPPSGPSQGEMECCLMLGACCVMEECGLCVIS</sequence>
<accession>B4MRT4</accession>
<reference evidence="1 2" key="1">
    <citation type="journal article" date="2007" name="Nature">
        <title>Evolution of genes and genomes on the Drosophila phylogeny.</title>
        <authorList>
            <consortium name="Drosophila 12 Genomes Consortium"/>
            <person name="Clark A.G."/>
            <person name="Eisen M.B."/>
            <person name="Smith D.R."/>
            <person name="Bergman C.M."/>
            <person name="Oliver B."/>
            <person name="Markow T.A."/>
            <person name="Kaufman T.C."/>
            <person name="Kellis M."/>
            <person name="Gelbart W."/>
            <person name="Iyer V.N."/>
            <person name="Pollard D.A."/>
            <person name="Sackton T.B."/>
            <person name="Larracuente A.M."/>
            <person name="Singh N.D."/>
            <person name="Abad J.P."/>
            <person name="Abt D.N."/>
            <person name="Adryan B."/>
            <person name="Aguade M."/>
            <person name="Akashi H."/>
            <person name="Anderson W.W."/>
            <person name="Aquadro C.F."/>
            <person name="Ardell D.H."/>
            <person name="Arguello R."/>
            <person name="Artieri C.G."/>
            <person name="Barbash D.A."/>
            <person name="Barker D."/>
            <person name="Barsanti P."/>
            <person name="Batterham P."/>
            <person name="Batzoglou S."/>
            <person name="Begun D."/>
            <person name="Bhutkar A."/>
            <person name="Blanco E."/>
            <person name="Bosak S.A."/>
            <person name="Bradley R.K."/>
            <person name="Brand A.D."/>
            <person name="Brent M.R."/>
            <person name="Brooks A.N."/>
            <person name="Brown R.H."/>
            <person name="Butlin R.K."/>
            <person name="Caggese C."/>
            <person name="Calvi B.R."/>
            <person name="Bernardo de Carvalho A."/>
            <person name="Caspi A."/>
            <person name="Castrezana S."/>
            <person name="Celniker S.E."/>
            <person name="Chang J.L."/>
            <person name="Chapple C."/>
            <person name="Chatterji S."/>
            <person name="Chinwalla A."/>
            <person name="Civetta A."/>
            <person name="Clifton S.W."/>
            <person name="Comeron J.M."/>
            <person name="Costello J.C."/>
            <person name="Coyne J.A."/>
            <person name="Daub J."/>
            <person name="David R.G."/>
            <person name="Delcher A.L."/>
            <person name="Delehaunty K."/>
            <person name="Do C.B."/>
            <person name="Ebling H."/>
            <person name="Edwards K."/>
            <person name="Eickbush T."/>
            <person name="Evans J.D."/>
            <person name="Filipski A."/>
            <person name="Findeiss S."/>
            <person name="Freyhult E."/>
            <person name="Fulton L."/>
            <person name="Fulton R."/>
            <person name="Garcia A.C."/>
            <person name="Gardiner A."/>
            <person name="Garfield D.A."/>
            <person name="Garvin B.E."/>
            <person name="Gibson G."/>
            <person name="Gilbert D."/>
            <person name="Gnerre S."/>
            <person name="Godfrey J."/>
            <person name="Good R."/>
            <person name="Gotea V."/>
            <person name="Gravely B."/>
            <person name="Greenberg A.J."/>
            <person name="Griffiths-Jones S."/>
            <person name="Gross S."/>
            <person name="Guigo R."/>
            <person name="Gustafson E.A."/>
            <person name="Haerty W."/>
            <person name="Hahn M.W."/>
            <person name="Halligan D.L."/>
            <person name="Halpern A.L."/>
            <person name="Halter G.M."/>
            <person name="Han M.V."/>
            <person name="Heger A."/>
            <person name="Hillier L."/>
            <person name="Hinrichs A.S."/>
            <person name="Holmes I."/>
            <person name="Hoskins R.A."/>
            <person name="Hubisz M.J."/>
            <person name="Hultmark D."/>
            <person name="Huntley M.A."/>
            <person name="Jaffe D.B."/>
            <person name="Jagadeeshan S."/>
            <person name="Jeck W.R."/>
            <person name="Johnson J."/>
            <person name="Jones C.D."/>
            <person name="Jordan W.C."/>
            <person name="Karpen G.H."/>
            <person name="Kataoka E."/>
            <person name="Keightley P.D."/>
            <person name="Kheradpour P."/>
            <person name="Kirkness E.F."/>
            <person name="Koerich L.B."/>
            <person name="Kristiansen K."/>
            <person name="Kudrna D."/>
            <person name="Kulathinal R.J."/>
            <person name="Kumar S."/>
            <person name="Kwok R."/>
            <person name="Lander E."/>
            <person name="Langley C.H."/>
            <person name="Lapoint R."/>
            <person name="Lazzaro B.P."/>
            <person name="Lee S.J."/>
            <person name="Levesque L."/>
            <person name="Li R."/>
            <person name="Lin C.F."/>
            <person name="Lin M.F."/>
            <person name="Lindblad-Toh K."/>
            <person name="Llopart A."/>
            <person name="Long M."/>
            <person name="Low L."/>
            <person name="Lozovsky E."/>
            <person name="Lu J."/>
            <person name="Luo M."/>
            <person name="Machado C.A."/>
            <person name="Makalowski W."/>
            <person name="Marzo M."/>
            <person name="Matsuda M."/>
            <person name="Matzkin L."/>
            <person name="McAllister B."/>
            <person name="McBride C.S."/>
            <person name="McKernan B."/>
            <person name="McKernan K."/>
            <person name="Mendez-Lago M."/>
            <person name="Minx P."/>
            <person name="Mollenhauer M.U."/>
            <person name="Montooth K."/>
            <person name="Mount S.M."/>
            <person name="Mu X."/>
            <person name="Myers E."/>
            <person name="Negre B."/>
            <person name="Newfeld S."/>
            <person name="Nielsen R."/>
            <person name="Noor M.A."/>
            <person name="O'Grady P."/>
            <person name="Pachter L."/>
            <person name="Papaceit M."/>
            <person name="Parisi M.J."/>
            <person name="Parisi M."/>
            <person name="Parts L."/>
            <person name="Pedersen J.S."/>
            <person name="Pesole G."/>
            <person name="Phillippy A.M."/>
            <person name="Ponting C.P."/>
            <person name="Pop M."/>
            <person name="Porcelli D."/>
            <person name="Powell J.R."/>
            <person name="Prohaska S."/>
            <person name="Pruitt K."/>
            <person name="Puig M."/>
            <person name="Quesneville H."/>
            <person name="Ram K.R."/>
            <person name="Rand D."/>
            <person name="Rasmussen M.D."/>
            <person name="Reed L.K."/>
            <person name="Reenan R."/>
            <person name="Reily A."/>
            <person name="Remington K.A."/>
            <person name="Rieger T.T."/>
            <person name="Ritchie M.G."/>
            <person name="Robin C."/>
            <person name="Rogers Y.H."/>
            <person name="Rohde C."/>
            <person name="Rozas J."/>
            <person name="Rubenfield M.J."/>
            <person name="Ruiz A."/>
            <person name="Russo S."/>
            <person name="Salzberg S.L."/>
            <person name="Sanchez-Gracia A."/>
            <person name="Saranga D.J."/>
            <person name="Sato H."/>
            <person name="Schaeffer S.W."/>
            <person name="Schatz M.C."/>
            <person name="Schlenke T."/>
            <person name="Schwartz R."/>
            <person name="Segarra C."/>
            <person name="Singh R.S."/>
            <person name="Sirot L."/>
            <person name="Sirota M."/>
            <person name="Sisneros N.B."/>
            <person name="Smith C.D."/>
            <person name="Smith T.F."/>
            <person name="Spieth J."/>
            <person name="Stage D.E."/>
            <person name="Stark A."/>
            <person name="Stephan W."/>
            <person name="Strausberg R.L."/>
            <person name="Strempel S."/>
            <person name="Sturgill D."/>
            <person name="Sutton G."/>
            <person name="Sutton G.G."/>
            <person name="Tao W."/>
            <person name="Teichmann S."/>
            <person name="Tobari Y.N."/>
            <person name="Tomimura Y."/>
            <person name="Tsolas J.M."/>
            <person name="Valente V.L."/>
            <person name="Venter E."/>
            <person name="Venter J.C."/>
            <person name="Vicario S."/>
            <person name="Vieira F.G."/>
            <person name="Vilella A.J."/>
            <person name="Villasante A."/>
            <person name="Walenz B."/>
            <person name="Wang J."/>
            <person name="Wasserman M."/>
            <person name="Watts T."/>
            <person name="Wilson D."/>
            <person name="Wilson R.K."/>
            <person name="Wing R.A."/>
            <person name="Wolfner M.F."/>
            <person name="Wong A."/>
            <person name="Wong G.K."/>
            <person name="Wu C.I."/>
            <person name="Wu G."/>
            <person name="Yamamoto D."/>
            <person name="Yang H.P."/>
            <person name="Yang S.P."/>
            <person name="Yorke J.A."/>
            <person name="Yoshida K."/>
            <person name="Zdobnov E."/>
            <person name="Zhang P."/>
            <person name="Zhang Y."/>
            <person name="Zimin A.V."/>
            <person name="Baldwin J."/>
            <person name="Abdouelleil A."/>
            <person name="Abdulkadir J."/>
            <person name="Abebe A."/>
            <person name="Abera B."/>
            <person name="Abreu J."/>
            <person name="Acer S.C."/>
            <person name="Aftuck L."/>
            <person name="Alexander A."/>
            <person name="An P."/>
            <person name="Anderson E."/>
            <person name="Anderson S."/>
            <person name="Arachi H."/>
            <person name="Azer M."/>
            <person name="Bachantsang P."/>
            <person name="Barry A."/>
            <person name="Bayul T."/>
            <person name="Berlin A."/>
            <person name="Bessette D."/>
            <person name="Bloom T."/>
            <person name="Blye J."/>
            <person name="Boguslavskiy L."/>
            <person name="Bonnet C."/>
            <person name="Boukhgalter B."/>
            <person name="Bourzgui I."/>
            <person name="Brown A."/>
            <person name="Cahill P."/>
            <person name="Channer S."/>
            <person name="Cheshatsang Y."/>
            <person name="Chuda L."/>
            <person name="Citroen M."/>
            <person name="Collymore A."/>
            <person name="Cooke P."/>
            <person name="Costello M."/>
            <person name="D'Aco K."/>
            <person name="Daza R."/>
            <person name="De Haan G."/>
            <person name="DeGray S."/>
            <person name="DeMaso C."/>
            <person name="Dhargay N."/>
            <person name="Dooley K."/>
            <person name="Dooley E."/>
            <person name="Doricent M."/>
            <person name="Dorje P."/>
            <person name="Dorjee K."/>
            <person name="Dupes A."/>
            <person name="Elong R."/>
            <person name="Falk J."/>
            <person name="Farina A."/>
            <person name="Faro S."/>
            <person name="Ferguson D."/>
            <person name="Fisher S."/>
            <person name="Foley C.D."/>
            <person name="Franke A."/>
            <person name="Friedrich D."/>
            <person name="Gadbois L."/>
            <person name="Gearin G."/>
            <person name="Gearin C.R."/>
            <person name="Giannoukos G."/>
            <person name="Goode T."/>
            <person name="Graham J."/>
            <person name="Grandbois E."/>
            <person name="Grewal S."/>
            <person name="Gyaltsen K."/>
            <person name="Hafez N."/>
            <person name="Hagos B."/>
            <person name="Hall J."/>
            <person name="Henson C."/>
            <person name="Hollinger A."/>
            <person name="Honan T."/>
            <person name="Huard M.D."/>
            <person name="Hughes L."/>
            <person name="Hurhula B."/>
            <person name="Husby M.E."/>
            <person name="Kamat A."/>
            <person name="Kanga B."/>
            <person name="Kashin S."/>
            <person name="Khazanovich D."/>
            <person name="Kisner P."/>
            <person name="Lance K."/>
            <person name="Lara M."/>
            <person name="Lee W."/>
            <person name="Lennon N."/>
            <person name="Letendre F."/>
            <person name="LeVine R."/>
            <person name="Lipovsky A."/>
            <person name="Liu X."/>
            <person name="Liu J."/>
            <person name="Liu S."/>
            <person name="Lokyitsang T."/>
            <person name="Lokyitsang Y."/>
            <person name="Lubonja R."/>
            <person name="Lui A."/>
            <person name="MacDonald P."/>
            <person name="Magnisalis V."/>
            <person name="Maru K."/>
            <person name="Matthews C."/>
            <person name="McCusker W."/>
            <person name="McDonough S."/>
            <person name="Mehta T."/>
            <person name="Meldrim J."/>
            <person name="Meneus L."/>
            <person name="Mihai O."/>
            <person name="Mihalev A."/>
            <person name="Mihova T."/>
            <person name="Mittelman R."/>
            <person name="Mlenga V."/>
            <person name="Montmayeur A."/>
            <person name="Mulrain L."/>
            <person name="Navidi A."/>
            <person name="Naylor J."/>
            <person name="Negash T."/>
            <person name="Nguyen T."/>
            <person name="Nguyen N."/>
            <person name="Nicol R."/>
            <person name="Norbu C."/>
            <person name="Norbu N."/>
            <person name="Novod N."/>
            <person name="O'Neill B."/>
            <person name="Osman S."/>
            <person name="Markiewicz E."/>
            <person name="Oyono O.L."/>
            <person name="Patti C."/>
            <person name="Phunkhang P."/>
            <person name="Pierre F."/>
            <person name="Priest M."/>
            <person name="Raghuraman S."/>
            <person name="Rege F."/>
            <person name="Reyes R."/>
            <person name="Rise C."/>
            <person name="Rogov P."/>
            <person name="Ross K."/>
            <person name="Ryan E."/>
            <person name="Settipalli S."/>
            <person name="Shea T."/>
            <person name="Sherpa N."/>
            <person name="Shi L."/>
            <person name="Shih D."/>
            <person name="Sparrow T."/>
            <person name="Spaulding J."/>
            <person name="Stalker J."/>
            <person name="Stange-Thomann N."/>
            <person name="Stavropoulos S."/>
            <person name="Stone C."/>
            <person name="Strader C."/>
            <person name="Tesfaye S."/>
            <person name="Thomson T."/>
            <person name="Thoulutsang Y."/>
            <person name="Thoulutsang D."/>
            <person name="Topham K."/>
            <person name="Topping I."/>
            <person name="Tsamla T."/>
            <person name="Vassiliev H."/>
            <person name="Vo A."/>
            <person name="Wangchuk T."/>
            <person name="Wangdi T."/>
            <person name="Weiand M."/>
            <person name="Wilkinson J."/>
            <person name="Wilson A."/>
            <person name="Yadav S."/>
            <person name="Young G."/>
            <person name="Yu Q."/>
            <person name="Zembek L."/>
            <person name="Zhong D."/>
            <person name="Zimmer A."/>
            <person name="Zwirko Z."/>
            <person name="Jaffe D.B."/>
            <person name="Alvarez P."/>
            <person name="Brockman W."/>
            <person name="Butler J."/>
            <person name="Chin C."/>
            <person name="Gnerre S."/>
            <person name="Grabherr M."/>
            <person name="Kleber M."/>
            <person name="Mauceli E."/>
            <person name="MacCallum I."/>
        </authorList>
    </citation>
    <scope>NUCLEOTIDE SEQUENCE [LARGE SCALE GENOMIC DNA]</scope>
    <source>
        <strain evidence="2">Tucson 14030-0811.24</strain>
    </source>
</reference>
<dbReference type="KEGG" id="dwi:6640874"/>
<dbReference type="InParanoid" id="B4MRT4"/>
<name>B4MRT4_DROWI</name>